<dbReference type="GeneID" id="3702105"/>
<gene>
    <name evidence="1" type="ordered locus">NP_4584A</name>
</gene>
<dbReference type="AlphaFoldDB" id="A0A1U7EYP3"/>
<dbReference type="InterPro" id="IPR012349">
    <property type="entry name" value="Split_barrel_FMN-bd"/>
</dbReference>
<dbReference type="eggNOG" id="arCOG00514">
    <property type="taxonomic scope" value="Archaea"/>
</dbReference>
<reference evidence="1 2" key="1">
    <citation type="journal article" date="2005" name="Genome Res.">
        <title>Living with two extremes: conclusions from the genome sequence of Natronomonas pharaonis.</title>
        <authorList>
            <person name="Falb M."/>
            <person name="Pfeiffer F."/>
            <person name="Palm P."/>
            <person name="Rodewald K."/>
            <person name="Hickmann V."/>
            <person name="Tittor J."/>
            <person name="Oesterhelt D."/>
        </authorList>
    </citation>
    <scope>NUCLEOTIDE SEQUENCE [LARGE SCALE GENOMIC DNA]</scope>
    <source>
        <strain evidence="2">ATCC 35678 / DSM 2160 / CIP 103997 / JCM 8858 / NBRC 14720 / NCIMB 2260 / Gabara</strain>
    </source>
</reference>
<dbReference type="SUPFAM" id="SSF50475">
    <property type="entry name" value="FMN-binding split barrel"/>
    <property type="match status" value="1"/>
</dbReference>
<dbReference type="EMBL" id="CR936257">
    <property type="protein sequence ID" value="CAI50383.1"/>
    <property type="molecule type" value="Genomic_DNA"/>
</dbReference>
<dbReference type="HOGENOM" id="CLU_124266_0_0_2"/>
<dbReference type="Proteomes" id="UP000002698">
    <property type="component" value="Chromosome"/>
</dbReference>
<dbReference type="Gene3D" id="2.30.110.10">
    <property type="entry name" value="Electron Transport, Fmn-binding Protein, Chain A"/>
    <property type="match status" value="1"/>
</dbReference>
<accession>A0A1U7EYP3</accession>
<proteinExistence type="predicted"/>
<name>A0A1U7EYP3_NATPD</name>
<dbReference type="OrthoDB" id="288110at2157"/>
<dbReference type="KEGG" id="nph:NP_4584A"/>
<evidence type="ECO:0000313" key="2">
    <source>
        <dbReference type="Proteomes" id="UP000002698"/>
    </source>
</evidence>
<sequence length="147" mass="16349">MTADELPDDEVEALLRRANTGTLSLADGGDTYAVPQSFGYDGETLYFQLAYDDDSRKMEYIETTDTATFTVYEERPAQSVIVQGPFEPVPEGEETLATNAIAENAVIPTLNVSLDTPLDELRFDFYQLVPESLSGWRFHGFGEQPHS</sequence>
<dbReference type="Pfam" id="PF12900">
    <property type="entry name" value="Pyridox_ox_2"/>
    <property type="match status" value="1"/>
</dbReference>
<keyword evidence="2" id="KW-1185">Reference proteome</keyword>
<dbReference type="InterPro" id="IPR024747">
    <property type="entry name" value="Pyridox_Oxase-rel"/>
</dbReference>
<organism evidence="1 2">
    <name type="scientific">Natronomonas pharaonis (strain ATCC 35678 / DSM 2160 / CIP 103997 / JCM 8858 / NBRC 14720 / NCIMB 2260 / Gabara)</name>
    <name type="common">Halobacterium pharaonis</name>
    <dbReference type="NCBI Taxonomy" id="348780"/>
    <lineage>
        <taxon>Archaea</taxon>
        <taxon>Methanobacteriati</taxon>
        <taxon>Methanobacteriota</taxon>
        <taxon>Stenosarchaea group</taxon>
        <taxon>Halobacteria</taxon>
        <taxon>Halobacteriales</taxon>
        <taxon>Natronomonadaceae</taxon>
        <taxon>Natronomonas</taxon>
    </lineage>
</organism>
<protein>
    <submittedName>
        <fullName evidence="1">FMN-binding domain protein</fullName>
    </submittedName>
</protein>
<dbReference type="RefSeq" id="WP_011323998.1">
    <property type="nucleotide sequence ID" value="NC_007426.1"/>
</dbReference>
<dbReference type="EnsemblBacteria" id="CAI50383">
    <property type="protein sequence ID" value="CAI50383"/>
    <property type="gene ID" value="NP_4584A"/>
</dbReference>
<evidence type="ECO:0000313" key="1">
    <source>
        <dbReference type="EMBL" id="CAI50383.1"/>
    </source>
</evidence>